<dbReference type="GO" id="GO:0046872">
    <property type="term" value="F:metal ion binding"/>
    <property type="evidence" value="ECO:0007669"/>
    <property type="project" value="UniProtKB-KW"/>
</dbReference>
<comment type="similarity">
    <text evidence="1">Belongs to the DnaX/STICHEL family.</text>
</comment>
<evidence type="ECO:0000256" key="11">
    <source>
        <dbReference type="ARBA" id="ARBA00049244"/>
    </source>
</evidence>
<evidence type="ECO:0000256" key="6">
    <source>
        <dbReference type="ARBA" id="ARBA00022723"/>
    </source>
</evidence>
<protein>
    <recommendedName>
        <fullName evidence="2">DNA-directed DNA polymerase</fullName>
        <ecNumber evidence="2">2.7.7.7</ecNumber>
    </recommendedName>
</protein>
<sequence length="533" mass="58087">MSATSVLARKWRPKNFAQLAGQEHVVQALTNALTQNRLHHAYLFTGTRGVGKTTIARIFAKSLNCESGITATPCGVCGACTEIDSGRFVDLIELDAASNTQVDNMRELLESALYAPTSGRFKVYIIDEVHMLSKSAFNAMLKTLEEPPSHVKFILATTDPQKIPVTVLSRCLQFNLKQLPPALILAHLQYVLGQENIPFENGALNLVARAAQGSMRDALSLLDQAIAYSSGKVDEALVRTMLGAIDQGYLFDLLQMLRAGDGPGLLRIADDMAIRSLAFEAALQDMATLLHRIALAQTIPQAISDDEPERARLLELARQFTPEEIQLNYQIAIHGRNEIELAPDEYAGFTMTLLRMLAFAPQNAGANSVRSAPSAVPVAPSVSKLIAAEPAPARQPVHTAQSPENGAGLDWNTLLSQLNLQGMARELAKNSVLASFTEGRIVLNLAPQHKHLQSNKIAQEKLQAALSEYFVKPIRLAVELGAEKNVATPAAVEQQEKQTRQQQAEEAIKHDAFVREAQAHLGAQVIENSIRPL</sequence>
<dbReference type="GO" id="GO:0005524">
    <property type="term" value="F:ATP binding"/>
    <property type="evidence" value="ECO:0007669"/>
    <property type="project" value="UniProtKB-KW"/>
</dbReference>
<evidence type="ECO:0000256" key="8">
    <source>
        <dbReference type="ARBA" id="ARBA00022833"/>
    </source>
</evidence>
<dbReference type="InterPro" id="IPR038249">
    <property type="entry name" value="PolIII_tau_V_sf"/>
</dbReference>
<dbReference type="InterPro" id="IPR045085">
    <property type="entry name" value="HLD_clamp_pol_III_gamma_tau"/>
</dbReference>
<dbReference type="Pfam" id="PF12169">
    <property type="entry name" value="DNA_pol3_gamma3"/>
    <property type="match status" value="1"/>
</dbReference>
<dbReference type="InterPro" id="IPR021029">
    <property type="entry name" value="DNA_pol_III_tau_dom-5"/>
</dbReference>
<dbReference type="NCBIfam" id="TIGR02397">
    <property type="entry name" value="dnaX_nterm"/>
    <property type="match status" value="1"/>
</dbReference>
<dbReference type="Gene3D" id="3.40.50.300">
    <property type="entry name" value="P-loop containing nucleotide triphosphate hydrolases"/>
    <property type="match status" value="1"/>
</dbReference>
<dbReference type="Pfam" id="PF12170">
    <property type="entry name" value="DNA_pol3_tau_5"/>
    <property type="match status" value="1"/>
</dbReference>
<dbReference type="FunFam" id="1.10.8.60:FF:000013">
    <property type="entry name" value="DNA polymerase III subunit gamma/tau"/>
    <property type="match status" value="1"/>
</dbReference>
<dbReference type="InterPro" id="IPR012763">
    <property type="entry name" value="DNA_pol_III_sug/sutau_N"/>
</dbReference>
<evidence type="ECO:0000259" key="12">
    <source>
        <dbReference type="SMART" id="SM00382"/>
    </source>
</evidence>
<dbReference type="Pfam" id="PF13177">
    <property type="entry name" value="DNA_pol3_delta2"/>
    <property type="match status" value="1"/>
</dbReference>
<evidence type="ECO:0000256" key="5">
    <source>
        <dbReference type="ARBA" id="ARBA00022705"/>
    </source>
</evidence>
<dbReference type="SUPFAM" id="SSF52540">
    <property type="entry name" value="P-loop containing nucleoside triphosphate hydrolases"/>
    <property type="match status" value="1"/>
</dbReference>
<dbReference type="InterPro" id="IPR001270">
    <property type="entry name" value="ClpA/B"/>
</dbReference>
<evidence type="ECO:0000256" key="3">
    <source>
        <dbReference type="ARBA" id="ARBA00022679"/>
    </source>
</evidence>
<evidence type="ECO:0000256" key="7">
    <source>
        <dbReference type="ARBA" id="ARBA00022741"/>
    </source>
</evidence>
<dbReference type="GO" id="GO:0003677">
    <property type="term" value="F:DNA binding"/>
    <property type="evidence" value="ECO:0007669"/>
    <property type="project" value="InterPro"/>
</dbReference>
<feature type="domain" description="AAA+ ATPase" evidence="12">
    <location>
        <begin position="38"/>
        <end position="179"/>
    </location>
</feature>
<dbReference type="NCBIfam" id="NF004046">
    <property type="entry name" value="PRK05563.1"/>
    <property type="match status" value="1"/>
</dbReference>
<keyword evidence="9" id="KW-0067">ATP-binding</keyword>
<keyword evidence="6" id="KW-0479">Metal-binding</keyword>
<keyword evidence="4 13" id="KW-0548">Nucleotidyltransferase</keyword>
<dbReference type="GO" id="GO:0009360">
    <property type="term" value="C:DNA polymerase III complex"/>
    <property type="evidence" value="ECO:0007669"/>
    <property type="project" value="InterPro"/>
</dbReference>
<reference evidence="13" key="1">
    <citation type="submission" date="2016-10" db="EMBL/GenBank/DDBJ databases">
        <title>Sequence of Gallionella enrichment culture.</title>
        <authorList>
            <person name="Poehlein A."/>
            <person name="Muehling M."/>
            <person name="Daniel R."/>
        </authorList>
    </citation>
    <scope>NUCLEOTIDE SEQUENCE</scope>
</reference>
<dbReference type="SMART" id="SM00382">
    <property type="entry name" value="AAA"/>
    <property type="match status" value="1"/>
</dbReference>
<dbReference type="Gene3D" id="1.10.8.60">
    <property type="match status" value="1"/>
</dbReference>
<keyword evidence="10" id="KW-0239">DNA-directed DNA polymerase</keyword>
<dbReference type="AlphaFoldDB" id="A0A1J5TR33"/>
<dbReference type="Pfam" id="PF22608">
    <property type="entry name" value="DNAX_ATPase_lid"/>
    <property type="match status" value="1"/>
</dbReference>
<dbReference type="PANTHER" id="PTHR11669:SF0">
    <property type="entry name" value="PROTEIN STICHEL-LIKE 2"/>
    <property type="match status" value="1"/>
</dbReference>
<keyword evidence="7" id="KW-0547">Nucleotide-binding</keyword>
<dbReference type="InterPro" id="IPR050238">
    <property type="entry name" value="DNA_Rep/Repair_Clamp_Loader"/>
</dbReference>
<dbReference type="CDD" id="cd00009">
    <property type="entry name" value="AAA"/>
    <property type="match status" value="1"/>
</dbReference>
<evidence type="ECO:0000256" key="1">
    <source>
        <dbReference type="ARBA" id="ARBA00006360"/>
    </source>
</evidence>
<dbReference type="SUPFAM" id="SSF48019">
    <property type="entry name" value="post-AAA+ oligomerization domain-like"/>
    <property type="match status" value="1"/>
</dbReference>
<organism evidence="13">
    <name type="scientific">mine drainage metagenome</name>
    <dbReference type="NCBI Taxonomy" id="410659"/>
    <lineage>
        <taxon>unclassified sequences</taxon>
        <taxon>metagenomes</taxon>
        <taxon>ecological metagenomes</taxon>
    </lineage>
</organism>
<dbReference type="InterPro" id="IPR003593">
    <property type="entry name" value="AAA+_ATPase"/>
</dbReference>
<keyword evidence="3 13" id="KW-0808">Transferase</keyword>
<dbReference type="NCBIfam" id="NF005942">
    <property type="entry name" value="PRK07994.1"/>
    <property type="match status" value="1"/>
</dbReference>
<dbReference type="InterPro" id="IPR022754">
    <property type="entry name" value="DNA_pol_III_gamma-3"/>
</dbReference>
<dbReference type="FunFam" id="1.20.272.10:FF:000003">
    <property type="entry name" value="DNA polymerase III subunit gamma/tau"/>
    <property type="match status" value="1"/>
</dbReference>
<comment type="caution">
    <text evidence="13">The sequence shown here is derived from an EMBL/GenBank/DDBJ whole genome shotgun (WGS) entry which is preliminary data.</text>
</comment>
<dbReference type="EC" id="2.7.7.7" evidence="2"/>
<name>A0A1J5TR33_9ZZZZ</name>
<dbReference type="GO" id="GO:0003887">
    <property type="term" value="F:DNA-directed DNA polymerase activity"/>
    <property type="evidence" value="ECO:0007669"/>
    <property type="project" value="UniProtKB-KW"/>
</dbReference>
<dbReference type="GO" id="GO:0006261">
    <property type="term" value="P:DNA-templated DNA replication"/>
    <property type="evidence" value="ECO:0007669"/>
    <property type="project" value="TreeGrafter"/>
</dbReference>
<accession>A0A1J5TR33</accession>
<evidence type="ECO:0000256" key="4">
    <source>
        <dbReference type="ARBA" id="ARBA00022695"/>
    </source>
</evidence>
<evidence type="ECO:0000313" key="13">
    <source>
        <dbReference type="EMBL" id="OIR16172.1"/>
    </source>
</evidence>
<dbReference type="Gene3D" id="3.30.300.150">
    <property type="entry name" value="DNA polymerase III, tau subunit, domain V"/>
    <property type="match status" value="1"/>
</dbReference>
<dbReference type="EMBL" id="MLJW01000007">
    <property type="protein sequence ID" value="OIR16172.1"/>
    <property type="molecule type" value="Genomic_DNA"/>
</dbReference>
<dbReference type="Gene3D" id="1.20.272.10">
    <property type="match status" value="1"/>
</dbReference>
<evidence type="ECO:0000256" key="9">
    <source>
        <dbReference type="ARBA" id="ARBA00022840"/>
    </source>
</evidence>
<comment type="catalytic activity">
    <reaction evidence="11">
        <text>DNA(n) + a 2'-deoxyribonucleoside 5'-triphosphate = DNA(n+1) + diphosphate</text>
        <dbReference type="Rhea" id="RHEA:22508"/>
        <dbReference type="Rhea" id="RHEA-COMP:17339"/>
        <dbReference type="Rhea" id="RHEA-COMP:17340"/>
        <dbReference type="ChEBI" id="CHEBI:33019"/>
        <dbReference type="ChEBI" id="CHEBI:61560"/>
        <dbReference type="ChEBI" id="CHEBI:173112"/>
        <dbReference type="EC" id="2.7.7.7"/>
    </reaction>
</comment>
<keyword evidence="8" id="KW-0862">Zinc</keyword>
<dbReference type="PANTHER" id="PTHR11669">
    <property type="entry name" value="REPLICATION FACTOR C / DNA POLYMERASE III GAMMA-TAU SUBUNIT"/>
    <property type="match status" value="1"/>
</dbReference>
<evidence type="ECO:0000256" key="2">
    <source>
        <dbReference type="ARBA" id="ARBA00012417"/>
    </source>
</evidence>
<dbReference type="FunFam" id="3.40.50.300:FF:000014">
    <property type="entry name" value="DNA polymerase III subunit gamma/tau"/>
    <property type="match status" value="1"/>
</dbReference>
<gene>
    <name evidence="13" type="primary">dnaX_2</name>
    <name evidence="13" type="ORF">GALL_28920</name>
</gene>
<dbReference type="InterPro" id="IPR008921">
    <property type="entry name" value="DNA_pol3_clamp-load_cplx_C"/>
</dbReference>
<dbReference type="CDD" id="cd18137">
    <property type="entry name" value="HLD_clamp_pol_III_gamma_tau"/>
    <property type="match status" value="1"/>
</dbReference>
<evidence type="ECO:0000256" key="10">
    <source>
        <dbReference type="ARBA" id="ARBA00022932"/>
    </source>
</evidence>
<proteinExistence type="inferred from homology"/>
<keyword evidence="5" id="KW-0235">DNA replication</keyword>
<dbReference type="InterPro" id="IPR027417">
    <property type="entry name" value="P-loop_NTPase"/>
</dbReference>
<dbReference type="PRINTS" id="PR00300">
    <property type="entry name" value="CLPPROTEASEA"/>
</dbReference>